<dbReference type="AlphaFoldDB" id="A0A380K723"/>
<reference evidence="2 3" key="1">
    <citation type="submission" date="2018-06" db="EMBL/GenBank/DDBJ databases">
        <authorList>
            <consortium name="Pathogen Informatics"/>
            <person name="Doyle S."/>
        </authorList>
    </citation>
    <scope>NUCLEOTIDE SEQUENCE [LARGE SCALE GENOMIC DNA]</scope>
    <source>
        <strain evidence="2 3">NCTC12224</strain>
    </source>
</reference>
<protein>
    <submittedName>
        <fullName evidence="2">Uncharacterized protein</fullName>
    </submittedName>
</protein>
<evidence type="ECO:0000313" key="2">
    <source>
        <dbReference type="EMBL" id="SUN60872.1"/>
    </source>
</evidence>
<proteinExistence type="predicted"/>
<keyword evidence="3" id="KW-1185">Reference proteome</keyword>
<evidence type="ECO:0000313" key="3">
    <source>
        <dbReference type="Proteomes" id="UP000254924"/>
    </source>
</evidence>
<keyword evidence="1" id="KW-1133">Transmembrane helix</keyword>
<keyword evidence="1" id="KW-0472">Membrane</keyword>
<dbReference type="GeneID" id="78357992"/>
<sequence>MLVEVFHVLVWIVSILFALNFCVLAICYLVIYNRVNHHFKAVKHD</sequence>
<gene>
    <name evidence="2" type="ORF">NCTC12224_01201</name>
</gene>
<organism evidence="2 3">
    <name type="scientific">Streptococcus hyointestinalis</name>
    <dbReference type="NCBI Taxonomy" id="1337"/>
    <lineage>
        <taxon>Bacteria</taxon>
        <taxon>Bacillati</taxon>
        <taxon>Bacillota</taxon>
        <taxon>Bacilli</taxon>
        <taxon>Lactobacillales</taxon>
        <taxon>Streptococcaceae</taxon>
        <taxon>Streptococcus</taxon>
    </lineage>
</organism>
<accession>A0A380K723</accession>
<dbReference type="Proteomes" id="UP000254924">
    <property type="component" value="Unassembled WGS sequence"/>
</dbReference>
<keyword evidence="1" id="KW-0812">Transmembrane</keyword>
<feature type="transmembrane region" description="Helical" evidence="1">
    <location>
        <begin position="6"/>
        <end position="31"/>
    </location>
</feature>
<evidence type="ECO:0000256" key="1">
    <source>
        <dbReference type="SAM" id="Phobius"/>
    </source>
</evidence>
<dbReference type="EMBL" id="UHFN01000007">
    <property type="protein sequence ID" value="SUN60872.1"/>
    <property type="molecule type" value="Genomic_DNA"/>
</dbReference>
<dbReference type="RefSeq" id="WP_164683363.1">
    <property type="nucleotide sequence ID" value="NZ_CP185251.1"/>
</dbReference>
<name>A0A380K723_9STRE</name>